<evidence type="ECO:0000313" key="9">
    <source>
        <dbReference type="Proteomes" id="UP000198341"/>
    </source>
</evidence>
<evidence type="ECO:0000256" key="2">
    <source>
        <dbReference type="ARBA" id="ARBA00004430"/>
    </source>
</evidence>
<dbReference type="InterPro" id="IPR001611">
    <property type="entry name" value="Leu-rich_rpt"/>
</dbReference>
<dbReference type="Proteomes" id="UP000198341">
    <property type="component" value="Chromosome 10"/>
</dbReference>
<dbReference type="SUPFAM" id="SSF52058">
    <property type="entry name" value="L domain-like"/>
    <property type="match status" value="1"/>
</dbReference>
<evidence type="ECO:0000256" key="5">
    <source>
        <dbReference type="ARBA" id="ARBA00023242"/>
    </source>
</evidence>
<dbReference type="GO" id="GO:0030620">
    <property type="term" value="F:U2 snRNA binding"/>
    <property type="evidence" value="ECO:0007669"/>
    <property type="project" value="InterPro"/>
</dbReference>
<keyword evidence="5" id="KW-0539">Nucleus</keyword>
<dbReference type="PROSITE" id="PS51450">
    <property type="entry name" value="LRR"/>
    <property type="match status" value="1"/>
</dbReference>
<dbReference type="Pfam" id="PF14580">
    <property type="entry name" value="LRR_9"/>
    <property type="match status" value="1"/>
</dbReference>
<protein>
    <recommendedName>
        <fullName evidence="10">U2A'/phosphoprotein 32 family A C-terminal domain-containing protein</fullName>
    </recommendedName>
</protein>
<dbReference type="OrthoDB" id="497303at2759"/>
<dbReference type="InterPro" id="IPR044640">
    <property type="entry name" value="RU2A"/>
</dbReference>
<dbReference type="eggNOG" id="KOG1644">
    <property type="taxonomic scope" value="Eukaryota"/>
</dbReference>
<dbReference type="GO" id="GO:0005634">
    <property type="term" value="C:nucleus"/>
    <property type="evidence" value="ECO:0007669"/>
    <property type="project" value="UniProtKB-SubCell"/>
</dbReference>
<accession>K8F0J9</accession>
<evidence type="ECO:0008006" key="10">
    <source>
        <dbReference type="Google" id="ProtNLM"/>
    </source>
</evidence>
<comment type="similarity">
    <text evidence="6">Belongs to the U2 small nuclear ribonucleoprotein A family.</text>
</comment>
<gene>
    <name evidence="8" type="ordered locus">Bathy10g03170</name>
</gene>
<dbReference type="AlphaFoldDB" id="K8F0J9"/>
<feature type="compositionally biased region" description="Acidic residues" evidence="7">
    <location>
        <begin position="204"/>
        <end position="213"/>
    </location>
</feature>
<evidence type="ECO:0000256" key="3">
    <source>
        <dbReference type="ARBA" id="ARBA00022614"/>
    </source>
</evidence>
<dbReference type="STRING" id="41875.K8F0J9"/>
<dbReference type="InterPro" id="IPR032675">
    <property type="entry name" value="LRR_dom_sf"/>
</dbReference>
<evidence type="ECO:0000313" key="8">
    <source>
        <dbReference type="EMBL" id="CCO18305.1"/>
    </source>
</evidence>
<feature type="region of interest" description="Disordered" evidence="7">
    <location>
        <begin position="193"/>
        <end position="230"/>
    </location>
</feature>
<evidence type="ECO:0000256" key="7">
    <source>
        <dbReference type="SAM" id="MobiDB-lite"/>
    </source>
</evidence>
<dbReference type="PANTHER" id="PTHR10552">
    <property type="entry name" value="U2 SMALL NUCLEAR RIBONUCLEOPROTEIN A"/>
    <property type="match status" value="1"/>
</dbReference>
<dbReference type="Gene3D" id="3.80.10.10">
    <property type="entry name" value="Ribonuclease Inhibitor"/>
    <property type="match status" value="1"/>
</dbReference>
<dbReference type="GO" id="GO:0000398">
    <property type="term" value="P:mRNA splicing, via spliceosome"/>
    <property type="evidence" value="ECO:0007669"/>
    <property type="project" value="InterPro"/>
</dbReference>
<reference evidence="8 9" key="1">
    <citation type="submission" date="2011-10" db="EMBL/GenBank/DDBJ databases">
        <authorList>
            <person name="Genoscope - CEA"/>
        </authorList>
    </citation>
    <scope>NUCLEOTIDE SEQUENCE [LARGE SCALE GENOMIC DNA]</scope>
    <source>
        <strain evidence="8 9">RCC 1105</strain>
    </source>
</reference>
<comment type="subcellular location">
    <subcellularLocation>
        <location evidence="2">Cytoplasm</location>
        <location evidence="2">Cytoskeleton</location>
        <location evidence="2">Cilium axoneme</location>
    </subcellularLocation>
    <subcellularLocation>
        <location evidence="1">Nucleus</location>
    </subcellularLocation>
</comment>
<keyword evidence="9" id="KW-1185">Reference proteome</keyword>
<dbReference type="GO" id="GO:0005930">
    <property type="term" value="C:axoneme"/>
    <property type="evidence" value="ECO:0007669"/>
    <property type="project" value="UniProtKB-SubCell"/>
</dbReference>
<dbReference type="RefSeq" id="XP_007510772.1">
    <property type="nucleotide sequence ID" value="XM_007510710.1"/>
</dbReference>
<dbReference type="KEGG" id="bpg:Bathy10g03170"/>
<dbReference type="EMBL" id="FO082269">
    <property type="protein sequence ID" value="CCO18305.1"/>
    <property type="molecule type" value="Genomic_DNA"/>
</dbReference>
<feature type="compositionally biased region" description="Basic residues" evidence="7">
    <location>
        <begin position="218"/>
        <end position="227"/>
    </location>
</feature>
<name>K8F0J9_9CHLO</name>
<organism evidence="8 9">
    <name type="scientific">Bathycoccus prasinos</name>
    <dbReference type="NCBI Taxonomy" id="41875"/>
    <lineage>
        <taxon>Eukaryota</taxon>
        <taxon>Viridiplantae</taxon>
        <taxon>Chlorophyta</taxon>
        <taxon>Mamiellophyceae</taxon>
        <taxon>Mamiellales</taxon>
        <taxon>Bathycoccaceae</taxon>
        <taxon>Bathycoccus</taxon>
    </lineage>
</organism>
<proteinExistence type="inferred from homology"/>
<dbReference type="PANTHER" id="PTHR10552:SF6">
    <property type="entry name" value="U2 SMALL NUCLEAR RIBONUCLEOPROTEIN A"/>
    <property type="match status" value="1"/>
</dbReference>
<dbReference type="GeneID" id="19013392"/>
<sequence length="270" mass="30636">MSTHALLLDELSGKVFEGNTKLTVDVILESNQQLNAIGEYELDLQKKGIKTIENLGGTCDQFDSIDLSKNEIIKLEGFPKLKRLHTINLNENKIEKINGTNLSENVPKLEWLMLQNNKIRNLVDIDELGKMKRLRCVILKGNPVCALENYRAYCVYKLNDGLRMLDFERVYAKEREEAKKMFEGDDGKAAKAKTFTVGKRGGRDEEDEEEEKDDESKKKNKKGKKGKKHDEAELAKIKAAIANATTLEEITLLEKAMETGVLPSEYNKNE</sequence>
<evidence type="ECO:0000256" key="6">
    <source>
        <dbReference type="ARBA" id="ARBA00024196"/>
    </source>
</evidence>
<evidence type="ECO:0000256" key="4">
    <source>
        <dbReference type="ARBA" id="ARBA00022737"/>
    </source>
</evidence>
<keyword evidence="4" id="KW-0677">Repeat</keyword>
<evidence type="ECO:0000256" key="1">
    <source>
        <dbReference type="ARBA" id="ARBA00004123"/>
    </source>
</evidence>
<keyword evidence="3" id="KW-0433">Leucine-rich repeat</keyword>